<organism evidence="1 2">
    <name type="scientific">Bilophila wadsworthia (strain 3_1_6)</name>
    <dbReference type="NCBI Taxonomy" id="563192"/>
    <lineage>
        <taxon>Bacteria</taxon>
        <taxon>Pseudomonadati</taxon>
        <taxon>Thermodesulfobacteriota</taxon>
        <taxon>Desulfovibrionia</taxon>
        <taxon>Desulfovibrionales</taxon>
        <taxon>Desulfovibrionaceae</taxon>
        <taxon>Bilophila</taxon>
    </lineage>
</organism>
<proteinExistence type="predicted"/>
<dbReference type="AlphaFoldDB" id="E5YAU8"/>
<dbReference type="HOGENOM" id="CLU_1472930_0_0_7"/>
<protein>
    <submittedName>
        <fullName evidence="1">Uncharacterized protein</fullName>
    </submittedName>
</protein>
<dbReference type="GeneID" id="78087624"/>
<evidence type="ECO:0000313" key="2">
    <source>
        <dbReference type="Proteomes" id="UP000006034"/>
    </source>
</evidence>
<name>E5YAU8_BILW3</name>
<reference evidence="1 2" key="1">
    <citation type="submission" date="2010-10" db="EMBL/GenBank/DDBJ databases">
        <authorList>
            <consortium name="The Broad Institute Genome Sequencing Platform"/>
            <person name="Ward D."/>
            <person name="Earl A."/>
            <person name="Feldgarden M."/>
            <person name="Young S.K."/>
            <person name="Gargeya S."/>
            <person name="Zeng Q."/>
            <person name="Alvarado L."/>
            <person name="Berlin A."/>
            <person name="Bochicchio J."/>
            <person name="Chapman S.B."/>
            <person name="Chen Z."/>
            <person name="Freedman E."/>
            <person name="Gellesch M."/>
            <person name="Goldberg J."/>
            <person name="Griggs A."/>
            <person name="Gujja S."/>
            <person name="Heilman E."/>
            <person name="Heiman D."/>
            <person name="Howarth C."/>
            <person name="Mehta T."/>
            <person name="Neiman D."/>
            <person name="Pearson M."/>
            <person name="Roberts A."/>
            <person name="Saif S."/>
            <person name="Shea T."/>
            <person name="Shenoy N."/>
            <person name="Sisk P."/>
            <person name="Stolte C."/>
            <person name="Sykes S."/>
            <person name="White J."/>
            <person name="Yandava C."/>
            <person name="Allen-Vercoe E."/>
            <person name="Sibley C."/>
            <person name="Ambrose C.E."/>
            <person name="Strauss J."/>
            <person name="Daigneault M."/>
            <person name="Haas B."/>
            <person name="Nusbaum C."/>
            <person name="Birren B."/>
        </authorList>
    </citation>
    <scope>NUCLEOTIDE SEQUENCE [LARGE SCALE GENOMIC DNA]</scope>
    <source>
        <strain evidence="1 2">3_1_6</strain>
    </source>
</reference>
<comment type="caution">
    <text evidence="1">The sequence shown here is derived from an EMBL/GenBank/DDBJ whole genome shotgun (WGS) entry which is preliminary data.</text>
</comment>
<dbReference type="eggNOG" id="ENOG5031A31">
    <property type="taxonomic scope" value="Bacteria"/>
</dbReference>
<dbReference type="OrthoDB" id="5457333at2"/>
<accession>E5YAU8</accession>
<gene>
    <name evidence="1" type="ORF">HMPREF0179_03319</name>
</gene>
<evidence type="ECO:0000313" key="1">
    <source>
        <dbReference type="EMBL" id="EFV42843.1"/>
    </source>
</evidence>
<dbReference type="Proteomes" id="UP000006034">
    <property type="component" value="Unassembled WGS sequence"/>
</dbReference>
<sequence length="184" mass="18984">MAEKKALLVLADALDLNGSGGALDKLKKKAAVLSHADAAGLKDLAVALGGVCAGASGIEAAFEADAALVIVEGADALAPALEAADRRTLVVVVSASGTAFYGLAVNPKAGIVGRAVNAQDIAVTIATIADLPVDEDCTGAIIYQVMKNPNLKLEEIKKLKEALVRMESVIQRDNREPWDKHDCA</sequence>
<keyword evidence="2" id="KW-1185">Reference proteome</keyword>
<reference evidence="1 2" key="2">
    <citation type="submission" date="2013-04" db="EMBL/GenBank/DDBJ databases">
        <title>The Genome Sequence of Bilophila wadsworthia 3_1_6.</title>
        <authorList>
            <consortium name="The Broad Institute Genomics Platform"/>
            <person name="Earl A."/>
            <person name="Ward D."/>
            <person name="Feldgarden M."/>
            <person name="Gevers D."/>
            <person name="Sibley C."/>
            <person name="Strauss J."/>
            <person name="Allen-Vercoe E."/>
            <person name="Walker B."/>
            <person name="Young S."/>
            <person name="Zeng Q."/>
            <person name="Gargeya S."/>
            <person name="Fitzgerald M."/>
            <person name="Haas B."/>
            <person name="Abouelleil A."/>
            <person name="Allen A.W."/>
            <person name="Alvarado L."/>
            <person name="Arachchi H.M."/>
            <person name="Berlin A.M."/>
            <person name="Chapman S.B."/>
            <person name="Gainer-Dewar J."/>
            <person name="Goldberg J."/>
            <person name="Griggs A."/>
            <person name="Gujja S."/>
            <person name="Hansen M."/>
            <person name="Howarth C."/>
            <person name="Imamovic A."/>
            <person name="Ireland A."/>
            <person name="Larimer J."/>
            <person name="McCowan C."/>
            <person name="Murphy C."/>
            <person name="Pearson M."/>
            <person name="Poon T.W."/>
            <person name="Priest M."/>
            <person name="Roberts A."/>
            <person name="Saif S."/>
            <person name="Shea T."/>
            <person name="Sisk P."/>
            <person name="Sykes S."/>
            <person name="Wortman J."/>
            <person name="Nusbaum C."/>
            <person name="Birren B."/>
        </authorList>
    </citation>
    <scope>NUCLEOTIDE SEQUENCE [LARGE SCALE GENOMIC DNA]</scope>
    <source>
        <strain evidence="1 2">3_1_6</strain>
    </source>
</reference>
<dbReference type="EMBL" id="ADCP02000005">
    <property type="protein sequence ID" value="EFV42843.1"/>
    <property type="molecule type" value="Genomic_DNA"/>
</dbReference>
<dbReference type="RefSeq" id="WP_005030018.1">
    <property type="nucleotide sequence ID" value="NZ_KE150241.1"/>
</dbReference>